<dbReference type="InParanoid" id="M1DLC5"/>
<keyword evidence="4" id="KW-1185">Reference proteome</keyword>
<dbReference type="OrthoDB" id="642536at2759"/>
<reference evidence="3" key="2">
    <citation type="submission" date="2015-06" db="UniProtKB">
        <authorList>
            <consortium name="EnsemblPlants"/>
        </authorList>
    </citation>
    <scope>IDENTIFICATION</scope>
    <source>
        <strain evidence="3">DM1-3 516 R44</strain>
    </source>
</reference>
<sequence length="356" mass="40995">MADWAGLNNDLLVEIAKRVKVIEDFIVFGCVCNSWRKASTKDNFDVLSPQLPLLMLPQKDDYREFYSISKGKISRRLYLPEAKGRECFPSHQMGWFFTQSLDVGEEVRLLNPFSATKIQLPTLIEDLEYPYIINAILSANPSFISDYVLVISYHTYVEQFAFWRPGDINWTQINLTRTYGGVYNMIYYKGQFYFVTWTAELGIIDVQGPEPRVDSLKINLNDDKKFFCQNSTHFYLVEVNDALLLVVRFGRSRSNAYGARHTFKYEVYEIDVVKGNLKEINNLGDSTIFLGFNASTCINSTIFTGVKPNHIYFTDDWCDDGEDIGCYNLENGNIESFYPGLSLNYIFSPTWVIPSL</sequence>
<dbReference type="eggNOG" id="ENOG502R6DP">
    <property type="taxonomic scope" value="Eukaryota"/>
</dbReference>
<feature type="domain" description="F-box" evidence="1">
    <location>
        <begin position="6"/>
        <end position="45"/>
    </location>
</feature>
<dbReference type="PANTHER" id="PTHR44259">
    <property type="entry name" value="OS07G0183000 PROTEIN-RELATED"/>
    <property type="match status" value="1"/>
</dbReference>
<dbReference type="Proteomes" id="UP000011115">
    <property type="component" value="Unassembled WGS sequence"/>
</dbReference>
<dbReference type="OMA" id="GEDIGCY"/>
<dbReference type="InterPro" id="IPR001810">
    <property type="entry name" value="F-box_dom"/>
</dbReference>
<reference evidence="4" key="1">
    <citation type="journal article" date="2011" name="Nature">
        <title>Genome sequence and analysis of the tuber crop potato.</title>
        <authorList>
            <consortium name="The Potato Genome Sequencing Consortium"/>
        </authorList>
    </citation>
    <scope>NUCLEOTIDE SEQUENCE [LARGE SCALE GENOMIC DNA]</scope>
    <source>
        <strain evidence="4">cv. DM1-3 516 R44</strain>
    </source>
</reference>
<dbReference type="Gene3D" id="1.20.1280.50">
    <property type="match status" value="1"/>
</dbReference>
<dbReference type="FunCoup" id="M1DLC5">
    <property type="interactions" value="167"/>
</dbReference>
<dbReference type="Gramene" id="PGSC0003DMT400090859">
    <property type="protein sequence ID" value="PGSC0003DMT400090859"/>
    <property type="gene ID" value="PGSC0003DMG400040430"/>
</dbReference>
<accession>M1DLC5</accession>
<dbReference type="PaxDb" id="4113-PGSC0003DMT400090859"/>
<name>M1DLC5_SOLTU</name>
<dbReference type="EnsemblPlants" id="PGSC0003DMT400090859">
    <property type="protein sequence ID" value="PGSC0003DMT400090859"/>
    <property type="gene ID" value="PGSC0003DMG400040430"/>
</dbReference>
<evidence type="ECO:0000259" key="2">
    <source>
        <dbReference type="Pfam" id="PF03478"/>
    </source>
</evidence>
<evidence type="ECO:0000313" key="3">
    <source>
        <dbReference type="EnsemblPlants" id="PGSC0003DMT400090859"/>
    </source>
</evidence>
<evidence type="ECO:0000259" key="1">
    <source>
        <dbReference type="Pfam" id="PF00646"/>
    </source>
</evidence>
<dbReference type="InterPro" id="IPR005174">
    <property type="entry name" value="KIB1-4_b-propeller"/>
</dbReference>
<evidence type="ECO:0000313" key="4">
    <source>
        <dbReference type="Proteomes" id="UP000011115"/>
    </source>
</evidence>
<dbReference type="Pfam" id="PF00646">
    <property type="entry name" value="F-box"/>
    <property type="match status" value="1"/>
</dbReference>
<dbReference type="SMR" id="M1DLC5"/>
<dbReference type="AlphaFoldDB" id="M1DLC5"/>
<proteinExistence type="predicted"/>
<dbReference type="PANTHER" id="PTHR44259:SF52">
    <property type="entry name" value="UBIQUITIN-PROTEIN LIGASE"/>
    <property type="match status" value="1"/>
</dbReference>
<dbReference type="Pfam" id="PF03478">
    <property type="entry name" value="Beta-prop_KIB1-4"/>
    <property type="match status" value="1"/>
</dbReference>
<organism evidence="3 4">
    <name type="scientific">Solanum tuberosum</name>
    <name type="common">Potato</name>
    <dbReference type="NCBI Taxonomy" id="4113"/>
    <lineage>
        <taxon>Eukaryota</taxon>
        <taxon>Viridiplantae</taxon>
        <taxon>Streptophyta</taxon>
        <taxon>Embryophyta</taxon>
        <taxon>Tracheophyta</taxon>
        <taxon>Spermatophyta</taxon>
        <taxon>Magnoliopsida</taxon>
        <taxon>eudicotyledons</taxon>
        <taxon>Gunneridae</taxon>
        <taxon>Pentapetalae</taxon>
        <taxon>asterids</taxon>
        <taxon>lamiids</taxon>
        <taxon>Solanales</taxon>
        <taxon>Solanaceae</taxon>
        <taxon>Solanoideae</taxon>
        <taxon>Solaneae</taxon>
        <taxon>Solanum</taxon>
    </lineage>
</organism>
<dbReference type="HOGENOM" id="CLU_019286_1_1_1"/>
<dbReference type="InterPro" id="IPR050942">
    <property type="entry name" value="F-box_BR-signaling"/>
</dbReference>
<protein>
    <submittedName>
        <fullName evidence="3">Ubiquitin-protein ligase</fullName>
    </submittedName>
</protein>
<feature type="domain" description="KIB1-4 beta-propeller" evidence="2">
    <location>
        <begin position="65"/>
        <end position="328"/>
    </location>
</feature>